<sequence length="219" mass="24426">MFGDDRFWSTCFDGVRTLTFNVKVQDKGMWLTSFNEVCDSRRAAVIPGMFPSGKGYADAQLPHNESNGNSQIGNGMVQDPAIPTTILDEEASTLPLERCMRIVPHEQWSLLCCYLSQAFSFANHTKEALLSVREDTSRSNFQAQSFTEVKDINADEVEQVDSVGNQLSEATMNDADILENGKDEAPLDTDPSKIVEEKRSEQIEPSRDGGKRKLQLQGR</sequence>
<organism evidence="2 3">
    <name type="scientific">Anisodus acutangulus</name>
    <dbReference type="NCBI Taxonomy" id="402998"/>
    <lineage>
        <taxon>Eukaryota</taxon>
        <taxon>Viridiplantae</taxon>
        <taxon>Streptophyta</taxon>
        <taxon>Embryophyta</taxon>
        <taxon>Tracheophyta</taxon>
        <taxon>Spermatophyta</taxon>
        <taxon>Magnoliopsida</taxon>
        <taxon>eudicotyledons</taxon>
        <taxon>Gunneridae</taxon>
        <taxon>Pentapetalae</taxon>
        <taxon>asterids</taxon>
        <taxon>lamiids</taxon>
        <taxon>Solanales</taxon>
        <taxon>Solanaceae</taxon>
        <taxon>Solanoideae</taxon>
        <taxon>Hyoscyameae</taxon>
        <taxon>Anisodus</taxon>
    </lineage>
</organism>
<dbReference type="EMBL" id="JAJAGQ010000015">
    <property type="protein sequence ID" value="KAJ8541976.1"/>
    <property type="molecule type" value="Genomic_DNA"/>
</dbReference>
<comment type="caution">
    <text evidence="2">The sequence shown here is derived from an EMBL/GenBank/DDBJ whole genome shotgun (WGS) entry which is preliminary data.</text>
</comment>
<evidence type="ECO:0000313" key="2">
    <source>
        <dbReference type="EMBL" id="KAJ8541976.1"/>
    </source>
</evidence>
<evidence type="ECO:0000313" key="3">
    <source>
        <dbReference type="Proteomes" id="UP001152561"/>
    </source>
</evidence>
<evidence type="ECO:0000256" key="1">
    <source>
        <dbReference type="SAM" id="MobiDB-lite"/>
    </source>
</evidence>
<dbReference type="OrthoDB" id="6093671at2759"/>
<protein>
    <submittedName>
        <fullName evidence="2">Uncharacterized protein</fullName>
    </submittedName>
</protein>
<gene>
    <name evidence="2" type="ORF">K7X08_016842</name>
</gene>
<dbReference type="AlphaFoldDB" id="A0A9Q1LPV4"/>
<feature type="region of interest" description="Disordered" evidence="1">
    <location>
        <begin position="173"/>
        <end position="219"/>
    </location>
</feature>
<accession>A0A9Q1LPV4</accession>
<feature type="compositionally biased region" description="Basic and acidic residues" evidence="1">
    <location>
        <begin position="179"/>
        <end position="211"/>
    </location>
</feature>
<name>A0A9Q1LPV4_9SOLA</name>
<keyword evidence="3" id="KW-1185">Reference proteome</keyword>
<reference evidence="3" key="1">
    <citation type="journal article" date="2023" name="Proc. Natl. Acad. Sci. U.S.A.">
        <title>Genomic and structural basis for evolution of tropane alkaloid biosynthesis.</title>
        <authorList>
            <person name="Wanga Y.-J."/>
            <person name="Taina T."/>
            <person name="Yua J.-Y."/>
            <person name="Lia J."/>
            <person name="Xua B."/>
            <person name="Chenc J."/>
            <person name="D'Auriad J.C."/>
            <person name="Huanga J.-P."/>
            <person name="Huanga S.-X."/>
        </authorList>
    </citation>
    <scope>NUCLEOTIDE SEQUENCE [LARGE SCALE GENOMIC DNA]</scope>
    <source>
        <strain evidence="3">cv. KIB-2019</strain>
    </source>
</reference>
<proteinExistence type="predicted"/>
<dbReference type="Proteomes" id="UP001152561">
    <property type="component" value="Unassembled WGS sequence"/>
</dbReference>